<keyword evidence="3" id="KW-1185">Reference proteome</keyword>
<evidence type="ECO:0000313" key="3">
    <source>
        <dbReference type="Proteomes" id="UP000238479"/>
    </source>
</evidence>
<reference evidence="2 3" key="1">
    <citation type="journal article" date="2018" name="Nat. Genet.">
        <title>The Rosa genome provides new insights in the design of modern roses.</title>
        <authorList>
            <person name="Bendahmane M."/>
        </authorList>
    </citation>
    <scope>NUCLEOTIDE SEQUENCE [LARGE SCALE GENOMIC DNA]</scope>
    <source>
        <strain evidence="3">cv. Old Blush</strain>
    </source>
</reference>
<protein>
    <submittedName>
        <fullName evidence="2">Uncharacterized protein</fullName>
    </submittedName>
</protein>
<feature type="compositionally biased region" description="Basic and acidic residues" evidence="1">
    <location>
        <begin position="210"/>
        <end position="228"/>
    </location>
</feature>
<sequence>MANPRVGAKFVSVNLNKSYGQPSHHHHPPHPGSYGPNRSRPGGSHATGGMVVLSRPRSAHKAGPKLSVPPPLNLPSLRKEHERFDSAGSGGGPAGARVSGSGSRPNSAGMGWTKPTAAVALQEKEVFGDHGADGNGIDQSSVHGNDGAGRGNSVGSSVYMPPSARPGSVGPIATASAPAYHSLEKAMLLRGEDFPSLQAALPSGSGPAQKQKDGLNQKQRQVRDELLNDQRGSTHSSTIVDMRPQLQT</sequence>
<gene>
    <name evidence="2" type="ORF">RchiOBHm_Chr4g0416641</name>
</gene>
<dbReference type="Proteomes" id="UP000238479">
    <property type="component" value="Chromosome 4"/>
</dbReference>
<accession>A0A2P6QWV9</accession>
<dbReference type="EMBL" id="PDCK01000042">
    <property type="protein sequence ID" value="PRQ38677.1"/>
    <property type="molecule type" value="Genomic_DNA"/>
</dbReference>
<dbReference type="InterPro" id="IPR051195">
    <property type="entry name" value="Fungal_stress_NST1"/>
</dbReference>
<feature type="region of interest" description="Disordered" evidence="1">
    <location>
        <begin position="1"/>
        <end position="112"/>
    </location>
</feature>
<organism evidence="2 3">
    <name type="scientific">Rosa chinensis</name>
    <name type="common">China rose</name>
    <dbReference type="NCBI Taxonomy" id="74649"/>
    <lineage>
        <taxon>Eukaryota</taxon>
        <taxon>Viridiplantae</taxon>
        <taxon>Streptophyta</taxon>
        <taxon>Embryophyta</taxon>
        <taxon>Tracheophyta</taxon>
        <taxon>Spermatophyta</taxon>
        <taxon>Magnoliopsida</taxon>
        <taxon>eudicotyledons</taxon>
        <taxon>Gunneridae</taxon>
        <taxon>Pentapetalae</taxon>
        <taxon>rosids</taxon>
        <taxon>fabids</taxon>
        <taxon>Rosales</taxon>
        <taxon>Rosaceae</taxon>
        <taxon>Rosoideae</taxon>
        <taxon>Rosoideae incertae sedis</taxon>
        <taxon>Rosa</taxon>
    </lineage>
</organism>
<dbReference type="PANTHER" id="PTHR31780">
    <property type="entry name" value="STRESS RESPONSE PROTEIN NST1-RELATED"/>
    <property type="match status" value="1"/>
</dbReference>
<evidence type="ECO:0000313" key="2">
    <source>
        <dbReference type="EMBL" id="PRQ38677.1"/>
    </source>
</evidence>
<comment type="caution">
    <text evidence="2">The sequence shown here is derived from an EMBL/GenBank/DDBJ whole genome shotgun (WGS) entry which is preliminary data.</text>
</comment>
<dbReference type="STRING" id="74649.A0A2P6QWV9"/>
<dbReference type="PANTHER" id="PTHR31780:SF10">
    <property type="entry name" value="LD36051P"/>
    <property type="match status" value="1"/>
</dbReference>
<feature type="region of interest" description="Disordered" evidence="1">
    <location>
        <begin position="124"/>
        <end position="174"/>
    </location>
</feature>
<dbReference type="Gramene" id="PRQ38677">
    <property type="protein sequence ID" value="PRQ38677"/>
    <property type="gene ID" value="RchiOBHm_Chr4g0416641"/>
</dbReference>
<name>A0A2P6QWV9_ROSCH</name>
<feature type="region of interest" description="Disordered" evidence="1">
    <location>
        <begin position="197"/>
        <end position="248"/>
    </location>
</feature>
<dbReference type="AlphaFoldDB" id="A0A2P6QWV9"/>
<feature type="compositionally biased region" description="Polar residues" evidence="1">
    <location>
        <begin position="230"/>
        <end position="248"/>
    </location>
</feature>
<feature type="compositionally biased region" description="Low complexity" evidence="1">
    <location>
        <begin position="95"/>
        <end position="105"/>
    </location>
</feature>
<proteinExistence type="predicted"/>
<evidence type="ECO:0000256" key="1">
    <source>
        <dbReference type="SAM" id="MobiDB-lite"/>
    </source>
</evidence>